<name>A0A078ABZ1_STYLE</name>
<dbReference type="Proteomes" id="UP000039865">
    <property type="component" value="Unassembled WGS sequence"/>
</dbReference>
<dbReference type="InterPro" id="IPR011009">
    <property type="entry name" value="Kinase-like_dom_sf"/>
</dbReference>
<evidence type="ECO:0000313" key="3">
    <source>
        <dbReference type="Proteomes" id="UP000039865"/>
    </source>
</evidence>
<reference evidence="2 3" key="1">
    <citation type="submission" date="2014-06" db="EMBL/GenBank/DDBJ databases">
        <authorList>
            <person name="Swart Estienne"/>
        </authorList>
    </citation>
    <scope>NUCLEOTIDE SEQUENCE [LARGE SCALE GENOMIC DNA]</scope>
    <source>
        <strain evidence="2 3">130c</strain>
    </source>
</reference>
<organism evidence="2 3">
    <name type="scientific">Stylonychia lemnae</name>
    <name type="common">Ciliate</name>
    <dbReference type="NCBI Taxonomy" id="5949"/>
    <lineage>
        <taxon>Eukaryota</taxon>
        <taxon>Sar</taxon>
        <taxon>Alveolata</taxon>
        <taxon>Ciliophora</taxon>
        <taxon>Intramacronucleata</taxon>
        <taxon>Spirotrichea</taxon>
        <taxon>Stichotrichia</taxon>
        <taxon>Sporadotrichida</taxon>
        <taxon>Oxytrichidae</taxon>
        <taxon>Stylonychinae</taxon>
        <taxon>Stylonychia</taxon>
    </lineage>
</organism>
<accession>A0A078ABZ1</accession>
<sequence>MQNYLSQTGIDILINDAFKQVAICKPSDPIVYIAEYLQQRGHTFDDISTLKIISSSTVQKQQVKSDSYDELDQRKQLPHKTMKVSSAKLIKIEDLDRPFIKEEGITITLRKVAGVNYQQVQAPQLQDIPEGQEPNEDDDDFEQIKETQKPGGGVQMDNPIYKNTISKNSQNSSLQQNQNMNSQEPEDHLNLYMMIQNNTAITLSDIIEQFKDDFDLDELYKIAAQNQTLAQVDYENNQNDKRTPSAKMLEKYLMIRSKKYQNLIEINELAQGAEAIVFRLEHREIDEVVVKTNKILELSENQDYFQQPFIDFMRETLQLKLLQNKNYIAEVREEIIEYDLKNQHILRYCVVVERAQRTLEDLLKIWNNPDQSEKYVEAYSPEKLAYIFYQTLSIIKYLHKSQSWGSWYLIQT</sequence>
<dbReference type="AlphaFoldDB" id="A0A078ABZ1"/>
<proteinExistence type="predicted"/>
<dbReference type="Gene3D" id="1.10.510.10">
    <property type="entry name" value="Transferase(Phosphotransferase) domain 1"/>
    <property type="match status" value="1"/>
</dbReference>
<dbReference type="InParanoid" id="A0A078ABZ1"/>
<gene>
    <name evidence="2" type="primary">Contig5075.g5426</name>
    <name evidence="2" type="ORF">STYLEM_8098</name>
</gene>
<evidence type="ECO:0000256" key="1">
    <source>
        <dbReference type="SAM" id="MobiDB-lite"/>
    </source>
</evidence>
<dbReference type="Pfam" id="PF05186">
    <property type="entry name" value="Dpy-30"/>
    <property type="match status" value="1"/>
</dbReference>
<keyword evidence="3" id="KW-1185">Reference proteome</keyword>
<dbReference type="EMBL" id="CCKQ01007705">
    <property type="protein sequence ID" value="CDW79112.1"/>
    <property type="molecule type" value="Genomic_DNA"/>
</dbReference>
<dbReference type="InterPro" id="IPR007858">
    <property type="entry name" value="Dpy-30_motif"/>
</dbReference>
<dbReference type="SUPFAM" id="SSF56112">
    <property type="entry name" value="Protein kinase-like (PK-like)"/>
    <property type="match status" value="1"/>
</dbReference>
<evidence type="ECO:0000313" key="2">
    <source>
        <dbReference type="EMBL" id="CDW79112.1"/>
    </source>
</evidence>
<feature type="region of interest" description="Disordered" evidence="1">
    <location>
        <begin position="123"/>
        <end position="183"/>
    </location>
</feature>
<feature type="compositionally biased region" description="Low complexity" evidence="1">
    <location>
        <begin position="166"/>
        <end position="183"/>
    </location>
</feature>
<protein>
    <submittedName>
        <fullName evidence="2">Uncharacterized protein</fullName>
    </submittedName>
</protein>